<keyword evidence="3" id="KW-1185">Reference proteome</keyword>
<name>A0ABP0BVW3_9PEZI</name>
<sequence length="496" mass="51794">MTEPAPAQAKQTQGRRKPNNSSRRPNRKNYASENDAAKADPNFQPDFAQRRNHNRSNGPTTPQKSQKNAAAIKSPANAPQNASGKTNNRNNRNQQATNTATPGQAKSGRRTPPQTAGPKSVGHSASVTTSAAFAGATFHASPAPSSLPLPSFFTKTNSPGTPSARPASGLSQQPSPPASDTELPSATTTIRTNGPPASGRNPLFPVNGASIPPPRDESPLDILFRADRAEKERNRRASSANLYGAPVGPFSPPLQTQHMADNTNSNTFPRDGPQQFHLQQQQQQTTRRPGPTLRTSSSGISAAELDGTPGQPMGPAFATPFHDRIRAARPTEAKGPSAAGAPAGFRDLADLSAPSPFARGPNSQQPPAPGTDDRSEALKRFLFSKTGAVASPSSTNSQASASTTPTRYPGPPSGAPQPGPYGGSPYQDMYSTSAAPGTPGYQGYSNNQGQATPNRSNGNNVGPSHISAMEDSLRQILKLDSPFGNGASSPGINRQS</sequence>
<evidence type="ECO:0008006" key="4">
    <source>
        <dbReference type="Google" id="ProtNLM"/>
    </source>
</evidence>
<evidence type="ECO:0000256" key="1">
    <source>
        <dbReference type="SAM" id="MobiDB-lite"/>
    </source>
</evidence>
<feature type="compositionally biased region" description="Low complexity" evidence="1">
    <location>
        <begin position="274"/>
        <end position="284"/>
    </location>
</feature>
<gene>
    <name evidence="2" type="ORF">SEUCBS140593_005273</name>
</gene>
<feature type="compositionally biased region" description="Pro residues" evidence="1">
    <location>
        <begin position="408"/>
        <end position="419"/>
    </location>
</feature>
<dbReference type="EMBL" id="CAWUHD010000050">
    <property type="protein sequence ID" value="CAK7223546.1"/>
    <property type="molecule type" value="Genomic_DNA"/>
</dbReference>
<protein>
    <recommendedName>
        <fullName evidence="4">Proteophosphoglycan 5</fullName>
    </recommendedName>
</protein>
<dbReference type="InterPro" id="IPR028322">
    <property type="entry name" value="PNRC-like_rgn"/>
</dbReference>
<accession>A0ABP0BVW3</accession>
<feature type="compositionally biased region" description="Low complexity" evidence="1">
    <location>
        <begin position="86"/>
        <end position="101"/>
    </location>
</feature>
<feature type="compositionally biased region" description="Polar residues" evidence="1">
    <location>
        <begin position="182"/>
        <end position="192"/>
    </location>
</feature>
<proteinExistence type="predicted"/>
<feature type="compositionally biased region" description="Polar residues" evidence="1">
    <location>
        <begin position="486"/>
        <end position="496"/>
    </location>
</feature>
<dbReference type="Pfam" id="PF15365">
    <property type="entry name" value="PNRC"/>
    <property type="match status" value="1"/>
</dbReference>
<feature type="compositionally biased region" description="Low complexity" evidence="1">
    <location>
        <begin position="140"/>
        <end position="151"/>
    </location>
</feature>
<comment type="caution">
    <text evidence="2">The sequence shown here is derived from an EMBL/GenBank/DDBJ whole genome shotgun (WGS) entry which is preliminary data.</text>
</comment>
<feature type="region of interest" description="Disordered" evidence="1">
    <location>
        <begin position="138"/>
        <end position="496"/>
    </location>
</feature>
<organism evidence="2 3">
    <name type="scientific">Sporothrix eucalyptigena</name>
    <dbReference type="NCBI Taxonomy" id="1812306"/>
    <lineage>
        <taxon>Eukaryota</taxon>
        <taxon>Fungi</taxon>
        <taxon>Dikarya</taxon>
        <taxon>Ascomycota</taxon>
        <taxon>Pezizomycotina</taxon>
        <taxon>Sordariomycetes</taxon>
        <taxon>Sordariomycetidae</taxon>
        <taxon>Ophiostomatales</taxon>
        <taxon>Ophiostomataceae</taxon>
        <taxon>Sporothrix</taxon>
    </lineage>
</organism>
<feature type="region of interest" description="Disordered" evidence="1">
    <location>
        <begin position="1"/>
        <end position="126"/>
    </location>
</feature>
<reference evidence="2 3" key="1">
    <citation type="submission" date="2024-01" db="EMBL/GenBank/DDBJ databases">
        <authorList>
            <person name="Allen C."/>
            <person name="Tagirdzhanova G."/>
        </authorList>
    </citation>
    <scope>NUCLEOTIDE SEQUENCE [LARGE SCALE GENOMIC DNA]</scope>
</reference>
<feature type="compositionally biased region" description="Basic and acidic residues" evidence="1">
    <location>
        <begin position="214"/>
        <end position="235"/>
    </location>
</feature>
<evidence type="ECO:0000313" key="3">
    <source>
        <dbReference type="Proteomes" id="UP001642482"/>
    </source>
</evidence>
<feature type="compositionally biased region" description="Low complexity" evidence="1">
    <location>
        <begin position="390"/>
        <end position="406"/>
    </location>
</feature>
<feature type="compositionally biased region" description="Polar residues" evidence="1">
    <location>
        <begin position="55"/>
        <end position="68"/>
    </location>
</feature>
<feature type="compositionally biased region" description="Low complexity" evidence="1">
    <location>
        <begin position="333"/>
        <end position="344"/>
    </location>
</feature>
<evidence type="ECO:0000313" key="2">
    <source>
        <dbReference type="EMBL" id="CAK7223546.1"/>
    </source>
</evidence>
<dbReference type="Proteomes" id="UP001642482">
    <property type="component" value="Unassembled WGS sequence"/>
</dbReference>
<feature type="compositionally biased region" description="Basic and acidic residues" evidence="1">
    <location>
        <begin position="321"/>
        <end position="332"/>
    </location>
</feature>
<feature type="compositionally biased region" description="Polar residues" evidence="1">
    <location>
        <begin position="443"/>
        <end position="462"/>
    </location>
</feature>
<feature type="compositionally biased region" description="Polar residues" evidence="1">
    <location>
        <begin position="253"/>
        <end position="268"/>
    </location>
</feature>